<protein>
    <recommendedName>
        <fullName evidence="4">Protein S100</fullName>
    </recommendedName>
    <alternativeName>
        <fullName evidence="4">S100 calcium-binding protein</fullName>
    </alternativeName>
</protein>
<feature type="domain" description="EF-hand" evidence="5">
    <location>
        <begin position="49"/>
        <end position="84"/>
    </location>
</feature>
<evidence type="ECO:0000256" key="3">
    <source>
        <dbReference type="ARBA" id="ARBA00022837"/>
    </source>
</evidence>
<dbReference type="GO" id="GO:0048306">
    <property type="term" value="F:calcium-dependent protein binding"/>
    <property type="evidence" value="ECO:0007669"/>
    <property type="project" value="TreeGrafter"/>
</dbReference>
<dbReference type="InterPro" id="IPR018247">
    <property type="entry name" value="EF_Hand_1_Ca_BS"/>
</dbReference>
<dbReference type="GO" id="GO:0005509">
    <property type="term" value="F:calcium ion binding"/>
    <property type="evidence" value="ECO:0007669"/>
    <property type="project" value="InterPro"/>
</dbReference>
<comment type="similarity">
    <text evidence="1 4">Belongs to the S-100 family.</text>
</comment>
<dbReference type="SMART" id="SM01394">
    <property type="entry name" value="S_100"/>
    <property type="match status" value="1"/>
</dbReference>
<keyword evidence="7" id="KW-1185">Reference proteome</keyword>
<dbReference type="PANTHER" id="PTHR11639">
    <property type="entry name" value="S100 CALCIUM-BINDING PROTEIN"/>
    <property type="match status" value="1"/>
</dbReference>
<dbReference type="PROSITE" id="PS00018">
    <property type="entry name" value="EF_HAND_1"/>
    <property type="match status" value="1"/>
</dbReference>
<dbReference type="GO" id="GO:0005737">
    <property type="term" value="C:cytoplasm"/>
    <property type="evidence" value="ECO:0007669"/>
    <property type="project" value="TreeGrafter"/>
</dbReference>
<dbReference type="GeneID" id="109521092"/>
<dbReference type="OMA" id="MACEKCY"/>
<dbReference type="Proteomes" id="UP000264820">
    <property type="component" value="Unplaced"/>
</dbReference>
<dbReference type="AlphaFoldDB" id="A0A3Q3DUS7"/>
<proteinExistence type="inferred from homology"/>
<dbReference type="GO" id="GO:0005615">
    <property type="term" value="C:extracellular space"/>
    <property type="evidence" value="ECO:0007669"/>
    <property type="project" value="TreeGrafter"/>
</dbReference>
<organism evidence="6 7">
    <name type="scientific">Hippocampus comes</name>
    <name type="common">Tiger tail seahorse</name>
    <dbReference type="NCBI Taxonomy" id="109280"/>
    <lineage>
        <taxon>Eukaryota</taxon>
        <taxon>Metazoa</taxon>
        <taxon>Chordata</taxon>
        <taxon>Craniata</taxon>
        <taxon>Vertebrata</taxon>
        <taxon>Euteleostomi</taxon>
        <taxon>Actinopterygii</taxon>
        <taxon>Neopterygii</taxon>
        <taxon>Teleostei</taxon>
        <taxon>Neoteleostei</taxon>
        <taxon>Acanthomorphata</taxon>
        <taxon>Syngnathiaria</taxon>
        <taxon>Syngnathiformes</taxon>
        <taxon>Syngnathoidei</taxon>
        <taxon>Syngnathidae</taxon>
        <taxon>Hippocampus</taxon>
    </lineage>
</organism>
<evidence type="ECO:0000259" key="5">
    <source>
        <dbReference type="PROSITE" id="PS50222"/>
    </source>
</evidence>
<dbReference type="InterPro" id="IPR001751">
    <property type="entry name" value="S100/CaBP7/8-like_CS"/>
</dbReference>
<name>A0A3Q3DUS7_HIPCM</name>
<dbReference type="KEGG" id="hcq:109521092"/>
<dbReference type="InterPro" id="IPR011992">
    <property type="entry name" value="EF-hand-dom_pair"/>
</dbReference>
<dbReference type="PANTHER" id="PTHR11639:SF134">
    <property type="entry name" value="PROTEIN S100-A1-RELATED"/>
    <property type="match status" value="1"/>
</dbReference>
<dbReference type="STRING" id="109280.ENSHCOP00000021055"/>
<reference evidence="6" key="2">
    <citation type="submission" date="2025-09" db="UniProtKB">
        <authorList>
            <consortium name="Ensembl"/>
        </authorList>
    </citation>
    <scope>IDENTIFICATION</scope>
</reference>
<evidence type="ECO:0000313" key="6">
    <source>
        <dbReference type="Ensembl" id="ENSHCOP00000021055.1"/>
    </source>
</evidence>
<dbReference type="PROSITE" id="PS00303">
    <property type="entry name" value="S100_CABP"/>
    <property type="match status" value="1"/>
</dbReference>
<dbReference type="SUPFAM" id="SSF47473">
    <property type="entry name" value="EF-hand"/>
    <property type="match status" value="1"/>
</dbReference>
<dbReference type="Gene3D" id="1.10.238.10">
    <property type="entry name" value="EF-hand"/>
    <property type="match status" value="1"/>
</dbReference>
<dbReference type="PROSITE" id="PS50222">
    <property type="entry name" value="EF_HAND_2"/>
    <property type="match status" value="1"/>
</dbReference>
<keyword evidence="3 4" id="KW-0106">Calcium</keyword>
<evidence type="ECO:0000313" key="7">
    <source>
        <dbReference type="Proteomes" id="UP000264820"/>
    </source>
</evidence>
<sequence>MSDLEKCMENLIVIFHRYAKDDGDGRTLSKKELKKLLEVELPTFLKTQKNPKTVDCILQDLDLNKDDKLDFEEFLPLVAGLSLACEKCYVLHQKKGKQ</sequence>
<evidence type="ECO:0000256" key="1">
    <source>
        <dbReference type="ARBA" id="ARBA00007323"/>
    </source>
</evidence>
<dbReference type="Pfam" id="PF01023">
    <property type="entry name" value="S_100"/>
    <property type="match status" value="1"/>
</dbReference>
<reference evidence="6" key="1">
    <citation type="submission" date="2025-08" db="UniProtKB">
        <authorList>
            <consortium name="Ensembl"/>
        </authorList>
    </citation>
    <scope>IDENTIFICATION</scope>
</reference>
<dbReference type="Ensembl" id="ENSHCOT00000004600.1">
    <property type="protein sequence ID" value="ENSHCOP00000021055.1"/>
    <property type="gene ID" value="ENSHCOG00000007606.1"/>
</dbReference>
<dbReference type="GeneTree" id="ENSGT00940000162189"/>
<dbReference type="RefSeq" id="XP_019734283.1">
    <property type="nucleotide sequence ID" value="XM_019878724.1"/>
</dbReference>
<keyword evidence="2 4" id="KW-0479">Metal-binding</keyword>
<evidence type="ECO:0000256" key="2">
    <source>
        <dbReference type="ARBA" id="ARBA00022723"/>
    </source>
</evidence>
<evidence type="ECO:0000256" key="4">
    <source>
        <dbReference type="RuleBase" id="RU361184"/>
    </source>
</evidence>
<dbReference type="InterPro" id="IPR013787">
    <property type="entry name" value="S100_Ca-bd_sub"/>
</dbReference>
<accession>A0A3Q3DUS7</accession>
<dbReference type="InterPro" id="IPR002048">
    <property type="entry name" value="EF_hand_dom"/>
</dbReference>